<keyword evidence="2" id="KW-1185">Reference proteome</keyword>
<evidence type="ECO:0000313" key="1">
    <source>
        <dbReference type="EMBL" id="KAJ3832595.1"/>
    </source>
</evidence>
<evidence type="ECO:0000313" key="2">
    <source>
        <dbReference type="Proteomes" id="UP001163846"/>
    </source>
</evidence>
<dbReference type="Proteomes" id="UP001163846">
    <property type="component" value="Unassembled WGS sequence"/>
</dbReference>
<dbReference type="Gene3D" id="2.130.10.10">
    <property type="entry name" value="YVTN repeat-like/Quinoprotein amine dehydrogenase"/>
    <property type="match status" value="1"/>
</dbReference>
<evidence type="ECO:0008006" key="3">
    <source>
        <dbReference type="Google" id="ProtNLM"/>
    </source>
</evidence>
<gene>
    <name evidence="1" type="ORF">F5878DRAFT_547956</name>
</gene>
<feature type="non-terminal residue" evidence="1">
    <location>
        <position position="250"/>
    </location>
</feature>
<name>A0AA38NXS0_9AGAR</name>
<organism evidence="1 2">
    <name type="scientific">Lentinula raphanica</name>
    <dbReference type="NCBI Taxonomy" id="153919"/>
    <lineage>
        <taxon>Eukaryota</taxon>
        <taxon>Fungi</taxon>
        <taxon>Dikarya</taxon>
        <taxon>Basidiomycota</taxon>
        <taxon>Agaricomycotina</taxon>
        <taxon>Agaricomycetes</taxon>
        <taxon>Agaricomycetidae</taxon>
        <taxon>Agaricales</taxon>
        <taxon>Marasmiineae</taxon>
        <taxon>Omphalotaceae</taxon>
        <taxon>Lentinula</taxon>
    </lineage>
</organism>
<dbReference type="InterPro" id="IPR015943">
    <property type="entry name" value="WD40/YVTN_repeat-like_dom_sf"/>
</dbReference>
<proteinExistence type="predicted"/>
<sequence length="250" mass="27598">AADRGITTAIVWLTRPDNEDEGLAFGTEHGYLCVWQRNKDRNGFSEVWCDRLVGGTDGTEIVAMAYDTNSGQLAAMVPRVISSVKIPKHWLQAVAFGQVGVRGPELWTFGREDGIVYILDDAGKILKRKTTGIVIGHAVLNTREDAIILDDVSEGVALFKMGGTERVKTFQVPHRECRSRNVAFLDGTSTIISGSDHGAVYAFDWRTGEVIDRIDIGVKDWVQSISVRLCPSSNTNPLTLNRLSKHPVFR</sequence>
<dbReference type="EMBL" id="MU806910">
    <property type="protein sequence ID" value="KAJ3832595.1"/>
    <property type="molecule type" value="Genomic_DNA"/>
</dbReference>
<protein>
    <recommendedName>
        <fullName evidence="3">WD40 repeat-like protein</fullName>
    </recommendedName>
</protein>
<comment type="caution">
    <text evidence="1">The sequence shown here is derived from an EMBL/GenBank/DDBJ whole genome shotgun (WGS) entry which is preliminary data.</text>
</comment>
<dbReference type="AlphaFoldDB" id="A0AA38NXS0"/>
<accession>A0AA38NXS0</accession>
<dbReference type="SUPFAM" id="SSF63829">
    <property type="entry name" value="Calcium-dependent phosphotriesterase"/>
    <property type="match status" value="1"/>
</dbReference>
<reference evidence="1" key="1">
    <citation type="submission" date="2022-08" db="EMBL/GenBank/DDBJ databases">
        <authorList>
            <consortium name="DOE Joint Genome Institute"/>
            <person name="Min B."/>
            <person name="Riley R."/>
            <person name="Sierra-Patev S."/>
            <person name="Naranjo-Ortiz M."/>
            <person name="Looney B."/>
            <person name="Konkel Z."/>
            <person name="Slot J.C."/>
            <person name="Sakamoto Y."/>
            <person name="Steenwyk J.L."/>
            <person name="Rokas A."/>
            <person name="Carro J."/>
            <person name="Camarero S."/>
            <person name="Ferreira P."/>
            <person name="Molpeceres G."/>
            <person name="Ruiz-Duenas F.J."/>
            <person name="Serrano A."/>
            <person name="Henrissat B."/>
            <person name="Drula E."/>
            <person name="Hughes K.W."/>
            <person name="Mata J.L."/>
            <person name="Ishikawa N.K."/>
            <person name="Vargas-Isla R."/>
            <person name="Ushijima S."/>
            <person name="Smith C.A."/>
            <person name="Ahrendt S."/>
            <person name="Andreopoulos W."/>
            <person name="He G."/>
            <person name="Labutti K."/>
            <person name="Lipzen A."/>
            <person name="Ng V."/>
            <person name="Sandor L."/>
            <person name="Barry K."/>
            <person name="Martinez A.T."/>
            <person name="Xiao Y."/>
            <person name="Gibbons J.G."/>
            <person name="Terashima K."/>
            <person name="Hibbett D.S."/>
            <person name="Grigoriev I.V."/>
        </authorList>
    </citation>
    <scope>NUCLEOTIDE SEQUENCE</scope>
    <source>
        <strain evidence="1">TFB9207</strain>
    </source>
</reference>